<feature type="transmembrane region" description="Helical" evidence="5">
    <location>
        <begin position="33"/>
        <end position="53"/>
    </location>
</feature>
<keyword evidence="3 5" id="KW-1133">Transmembrane helix</keyword>
<feature type="transmembrane region" description="Helical" evidence="5">
    <location>
        <begin position="391"/>
        <end position="413"/>
    </location>
</feature>
<keyword evidence="4 5" id="KW-0472">Membrane</keyword>
<protein>
    <submittedName>
        <fullName evidence="7">Na(+)/H(+) antiporter C3A11.09</fullName>
    </submittedName>
</protein>
<evidence type="ECO:0000256" key="2">
    <source>
        <dbReference type="ARBA" id="ARBA00022692"/>
    </source>
</evidence>
<evidence type="ECO:0000256" key="4">
    <source>
        <dbReference type="ARBA" id="ARBA00023136"/>
    </source>
</evidence>
<dbReference type="Pfam" id="PF00999">
    <property type="entry name" value="Na_H_Exchanger"/>
    <property type="match status" value="1"/>
</dbReference>
<comment type="subcellular location">
    <subcellularLocation>
        <location evidence="1">Membrane</location>
        <topology evidence="1">Multi-pass membrane protein</topology>
    </subcellularLocation>
</comment>
<comment type="caution">
    <text evidence="7">The sequence shown here is derived from an EMBL/GenBank/DDBJ whole genome shotgun (WGS) entry which is preliminary data.</text>
</comment>
<feature type="transmembrane region" description="Helical" evidence="5">
    <location>
        <begin position="105"/>
        <end position="128"/>
    </location>
</feature>
<evidence type="ECO:0000313" key="8">
    <source>
        <dbReference type="Proteomes" id="UP001175001"/>
    </source>
</evidence>
<dbReference type="Proteomes" id="UP001175001">
    <property type="component" value="Unassembled WGS sequence"/>
</dbReference>
<accession>A0AA39Y2K8</accession>
<evidence type="ECO:0000256" key="3">
    <source>
        <dbReference type="ARBA" id="ARBA00022989"/>
    </source>
</evidence>
<dbReference type="InterPro" id="IPR004712">
    <property type="entry name" value="Na+/H+_antiporter_fungi"/>
</dbReference>
<dbReference type="GO" id="GO:0120029">
    <property type="term" value="P:proton export across plasma membrane"/>
    <property type="evidence" value="ECO:0007669"/>
    <property type="project" value="InterPro"/>
</dbReference>
<evidence type="ECO:0000259" key="6">
    <source>
        <dbReference type="Pfam" id="PF00999"/>
    </source>
</evidence>
<proteinExistence type="predicted"/>
<name>A0AA39Y2K8_9PEZI</name>
<evidence type="ECO:0000313" key="7">
    <source>
        <dbReference type="EMBL" id="KAK0644851.1"/>
    </source>
</evidence>
<dbReference type="AlphaFoldDB" id="A0AA39Y2K8"/>
<organism evidence="7 8">
    <name type="scientific">Lasiodiplodia hormozganensis</name>
    <dbReference type="NCBI Taxonomy" id="869390"/>
    <lineage>
        <taxon>Eukaryota</taxon>
        <taxon>Fungi</taxon>
        <taxon>Dikarya</taxon>
        <taxon>Ascomycota</taxon>
        <taxon>Pezizomycotina</taxon>
        <taxon>Dothideomycetes</taxon>
        <taxon>Dothideomycetes incertae sedis</taxon>
        <taxon>Botryosphaeriales</taxon>
        <taxon>Botryosphaeriaceae</taxon>
        <taxon>Lasiodiplodia</taxon>
    </lineage>
</organism>
<reference evidence="7" key="1">
    <citation type="submission" date="2023-06" db="EMBL/GenBank/DDBJ databases">
        <title>Multi-omics analyses reveal the molecular pathogenesis toolkit of Lasiodiplodia hormozganensis, a cross-kingdom pathogen.</title>
        <authorList>
            <person name="Felix C."/>
            <person name="Meneses R."/>
            <person name="Goncalves M.F.M."/>
            <person name="Tilleman L."/>
            <person name="Duarte A.S."/>
            <person name="Jorrin-Novo J.V."/>
            <person name="Van De Peer Y."/>
            <person name="Deforce D."/>
            <person name="Van Nieuwerburgh F."/>
            <person name="Esteves A.C."/>
            <person name="Alves A."/>
        </authorList>
    </citation>
    <scope>NUCLEOTIDE SEQUENCE</scope>
    <source>
        <strain evidence="7">CBS 339.90</strain>
    </source>
</reference>
<feature type="transmembrane region" description="Helical" evidence="5">
    <location>
        <begin position="238"/>
        <end position="262"/>
    </location>
</feature>
<evidence type="ECO:0000256" key="5">
    <source>
        <dbReference type="SAM" id="Phobius"/>
    </source>
</evidence>
<dbReference type="PANTHER" id="PTHR31382:SF3">
    <property type="entry name" value="SODIUM ION_PROTON EXCHANGER (EUROFUNG)"/>
    <property type="match status" value="1"/>
</dbReference>
<gene>
    <name evidence="7" type="primary">sod22_2</name>
    <name evidence="7" type="ORF">DIS24_g8491</name>
</gene>
<keyword evidence="8" id="KW-1185">Reference proteome</keyword>
<dbReference type="GO" id="GO:0005886">
    <property type="term" value="C:plasma membrane"/>
    <property type="evidence" value="ECO:0007669"/>
    <property type="project" value="InterPro"/>
</dbReference>
<dbReference type="GO" id="GO:0042391">
    <property type="term" value="P:regulation of membrane potential"/>
    <property type="evidence" value="ECO:0007669"/>
    <property type="project" value="InterPro"/>
</dbReference>
<dbReference type="GO" id="GO:0015385">
    <property type="term" value="F:sodium:proton antiporter activity"/>
    <property type="evidence" value="ECO:0007669"/>
    <property type="project" value="InterPro"/>
</dbReference>
<feature type="transmembrane region" description="Helical" evidence="5">
    <location>
        <begin position="6"/>
        <end position="26"/>
    </location>
</feature>
<feature type="transmembrane region" description="Helical" evidence="5">
    <location>
        <begin position="73"/>
        <end position="93"/>
    </location>
</feature>
<sequence length="503" mass="54846">MPQLELSQLNIVLSVTGAFLVLYGIISSKIKYSWYLGEALPATVIGIILGPTASKFVDSATWGEANEDTLHEITYGVSRVVIGIQLVIVGFQLPAKYPLIRWKEFAFGAAPVLTIMWLSTSVCVYVLIPKVTWLGALVISSCVACNDSVLSQAIAKGPFADKYVPRRIRDSVSAEAGANDLFQFPMLMLATFLIRHAAAPGAGAANTEEISIISGADDVGRIGGGIGVALRMWFLETWLYTVLLSIAYGAVVGYLSCLSIKFALRRKWIDSENLFLFPTAIALFVLGTAGAIDTEDLLACFAAGIALNWNGIYQEECDNRHDGVNPTICSLLNYGGFLYIGTVMPWNEFNGSEITGISAIFFAEHTRHLFPELGEGDAEETSLIAALGPTVYWLVLFSIVVHGVSVPLLDFVYRKLGVSTIPHEDTLPLSRTPSLPRYSESPGSREATVVVEDKQVGKSSFETVSLEKVSWEDSWSADRKSSFDDDKKSLDVSDFKAEMKEFV</sequence>
<evidence type="ECO:0000256" key="1">
    <source>
        <dbReference type="ARBA" id="ARBA00004141"/>
    </source>
</evidence>
<dbReference type="InterPro" id="IPR006153">
    <property type="entry name" value="Cation/H_exchanger_TM"/>
</dbReference>
<dbReference type="PANTHER" id="PTHR31382">
    <property type="entry name" value="NA(+)/H(+) ANTIPORTER"/>
    <property type="match status" value="1"/>
</dbReference>
<dbReference type="GO" id="GO:0036376">
    <property type="term" value="P:sodium ion export across plasma membrane"/>
    <property type="evidence" value="ECO:0007669"/>
    <property type="project" value="InterPro"/>
</dbReference>
<keyword evidence="2 5" id="KW-0812">Transmembrane</keyword>
<dbReference type="EMBL" id="JAUJDW010000063">
    <property type="protein sequence ID" value="KAK0644851.1"/>
    <property type="molecule type" value="Genomic_DNA"/>
</dbReference>
<feature type="transmembrane region" description="Helical" evidence="5">
    <location>
        <begin position="274"/>
        <end position="292"/>
    </location>
</feature>
<feature type="domain" description="Cation/H+ exchanger transmembrane" evidence="6">
    <location>
        <begin position="19"/>
        <end position="360"/>
    </location>
</feature>